<reference evidence="3 4" key="1">
    <citation type="submission" date="2014-06" db="EMBL/GenBank/DDBJ databases">
        <title>Whole Genome Sequences of Three Symbiotic Endozoicomonas Bacteria.</title>
        <authorList>
            <person name="Neave M.J."/>
            <person name="Apprill A."/>
            <person name="Voolstra C.R."/>
        </authorList>
    </citation>
    <scope>NUCLEOTIDE SEQUENCE [LARGE SCALE GENOMIC DNA]</scope>
    <source>
        <strain evidence="3 4">DSM 25634</strain>
    </source>
</reference>
<proteinExistence type="predicted"/>
<comment type="caution">
    <text evidence="3">The sequence shown here is derived from an EMBL/GenBank/DDBJ whole genome shotgun (WGS) entry which is preliminary data.</text>
</comment>
<evidence type="ECO:0000313" key="3">
    <source>
        <dbReference type="EMBL" id="KEQ17011.1"/>
    </source>
</evidence>
<dbReference type="InterPro" id="IPR051470">
    <property type="entry name" value="Thiol:disulfide_interchange"/>
</dbReference>
<dbReference type="PANTHER" id="PTHR35272:SF3">
    <property type="entry name" value="THIOL:DISULFIDE INTERCHANGE PROTEIN DSBC"/>
    <property type="match status" value="1"/>
</dbReference>
<evidence type="ECO:0000313" key="4">
    <source>
        <dbReference type="Proteomes" id="UP000028073"/>
    </source>
</evidence>
<dbReference type="Pfam" id="PF18312">
    <property type="entry name" value="ScsC_N"/>
    <property type="match status" value="1"/>
</dbReference>
<dbReference type="GO" id="GO:0016491">
    <property type="term" value="F:oxidoreductase activity"/>
    <property type="evidence" value="ECO:0007669"/>
    <property type="project" value="InterPro"/>
</dbReference>
<dbReference type="EMBL" id="JOKH01000004">
    <property type="protein sequence ID" value="KEQ17011.1"/>
    <property type="molecule type" value="Genomic_DNA"/>
</dbReference>
<feature type="signal peptide" evidence="1">
    <location>
        <begin position="1"/>
        <end position="22"/>
    </location>
</feature>
<evidence type="ECO:0000259" key="2">
    <source>
        <dbReference type="PROSITE" id="PS51352"/>
    </source>
</evidence>
<dbReference type="InterPro" id="IPR041205">
    <property type="entry name" value="ScsC_N"/>
</dbReference>
<dbReference type="SUPFAM" id="SSF52833">
    <property type="entry name" value="Thioredoxin-like"/>
    <property type="match status" value="1"/>
</dbReference>
<dbReference type="InterPro" id="IPR036249">
    <property type="entry name" value="Thioredoxin-like_sf"/>
</dbReference>
<dbReference type="AlphaFoldDB" id="A0A081NEY8"/>
<dbReference type="InterPro" id="IPR001853">
    <property type="entry name" value="DSBA-like_thioredoxin_dom"/>
</dbReference>
<dbReference type="STRING" id="1137799.GZ78_20565"/>
<keyword evidence="1" id="KW-0732">Signal</keyword>
<dbReference type="eggNOG" id="COG1651">
    <property type="taxonomic scope" value="Bacteria"/>
</dbReference>
<keyword evidence="4" id="KW-1185">Reference proteome</keyword>
<sequence length="241" mass="26923">MKKTLTLTLTSALLMGSFNLQAASLDNTQKQEVKDLVRKTLVENPDILVEAMNELRKKEVAVQQKSDQQILSAKSNDLFKNSDNPVIGNPKAKLTIAYFTDYNCQYCKRQDPILRKIAEDNPNVKFVIKETPILGPASTEATQYSLATFNQQKDKYTAIGHRLMSKPGKHSSSSIKAAFKAEGIDVNKLDINAAVAKQINDNLKLFQELGLRGTPAIVFPDEMLRGYTDESALKEMIKERT</sequence>
<gene>
    <name evidence="3" type="ORF">GZ78_20565</name>
</gene>
<protein>
    <recommendedName>
        <fullName evidence="2">Thioredoxin domain-containing protein</fullName>
    </recommendedName>
</protein>
<feature type="domain" description="Thioredoxin" evidence="2">
    <location>
        <begin position="60"/>
        <end position="241"/>
    </location>
</feature>
<dbReference type="Gene3D" id="3.40.30.10">
    <property type="entry name" value="Glutaredoxin"/>
    <property type="match status" value="1"/>
</dbReference>
<accession>A0A081NEY8</accession>
<evidence type="ECO:0000256" key="1">
    <source>
        <dbReference type="SAM" id="SignalP"/>
    </source>
</evidence>
<organism evidence="3 4">
    <name type="scientific">Endozoicomonas numazuensis</name>
    <dbReference type="NCBI Taxonomy" id="1137799"/>
    <lineage>
        <taxon>Bacteria</taxon>
        <taxon>Pseudomonadati</taxon>
        <taxon>Pseudomonadota</taxon>
        <taxon>Gammaproteobacteria</taxon>
        <taxon>Oceanospirillales</taxon>
        <taxon>Endozoicomonadaceae</taxon>
        <taxon>Endozoicomonas</taxon>
    </lineage>
</organism>
<dbReference type="PANTHER" id="PTHR35272">
    <property type="entry name" value="THIOL:DISULFIDE INTERCHANGE PROTEIN DSBC-RELATED"/>
    <property type="match status" value="1"/>
</dbReference>
<dbReference type="Pfam" id="PF01323">
    <property type="entry name" value="DSBA"/>
    <property type="match status" value="1"/>
</dbReference>
<name>A0A081NEY8_9GAMM</name>
<dbReference type="CDD" id="cd03023">
    <property type="entry name" value="DsbA_Com1_like"/>
    <property type="match status" value="1"/>
</dbReference>
<feature type="chain" id="PRO_5001760782" description="Thioredoxin domain-containing protein" evidence="1">
    <location>
        <begin position="23"/>
        <end position="241"/>
    </location>
</feature>
<dbReference type="PROSITE" id="PS51352">
    <property type="entry name" value="THIOREDOXIN_2"/>
    <property type="match status" value="1"/>
</dbReference>
<dbReference type="Proteomes" id="UP000028073">
    <property type="component" value="Unassembled WGS sequence"/>
</dbReference>
<dbReference type="InterPro" id="IPR013766">
    <property type="entry name" value="Thioredoxin_domain"/>
</dbReference>